<dbReference type="InterPro" id="IPR041098">
    <property type="entry name" value="Rv2175c_C"/>
</dbReference>
<dbReference type="Proteomes" id="UP001183202">
    <property type="component" value="Unassembled WGS sequence"/>
</dbReference>
<sequence length="125" mass="13613">MSAVNELASDPAVLSDDVAVLPISEVAQMLAVPVSRVHQMVRDGQLLSVRRDGAIWVPSDFFDDDGAPLKGLSGTIVLLRDGGYDDPDILRWLFADDPAMPGCPITSLRAGRHREVKRRAQVMAF</sequence>
<name>A0ABU2N9I2_9PSEU</name>
<reference evidence="4" key="1">
    <citation type="submission" date="2023-07" db="EMBL/GenBank/DDBJ databases">
        <title>30 novel species of actinomycetes from the DSMZ collection.</title>
        <authorList>
            <person name="Nouioui I."/>
        </authorList>
    </citation>
    <scope>NUCLEOTIDE SEQUENCE [LARGE SCALE GENOMIC DNA]</scope>
    <source>
        <strain evidence="4">DSM 45834</strain>
    </source>
</reference>
<feature type="domain" description="Rv2175c C-terminal" evidence="1">
    <location>
        <begin position="70"/>
        <end position="124"/>
    </location>
</feature>
<dbReference type="Pfam" id="PF21531">
    <property type="entry name" value="Rv2175c_wHTH"/>
    <property type="match status" value="1"/>
</dbReference>
<dbReference type="Pfam" id="PF18367">
    <property type="entry name" value="Rv2175c_C"/>
    <property type="match status" value="1"/>
</dbReference>
<keyword evidence="3" id="KW-0238">DNA-binding</keyword>
<dbReference type="InterPro" id="IPR048576">
    <property type="entry name" value="Rv2175c_wHTH"/>
</dbReference>
<dbReference type="EMBL" id="JAVREJ010000008">
    <property type="protein sequence ID" value="MDT0350613.1"/>
    <property type="molecule type" value="Genomic_DNA"/>
</dbReference>
<organism evidence="3 4">
    <name type="scientific">Pseudonocardia charpentierae</name>
    <dbReference type="NCBI Taxonomy" id="3075545"/>
    <lineage>
        <taxon>Bacteria</taxon>
        <taxon>Bacillati</taxon>
        <taxon>Actinomycetota</taxon>
        <taxon>Actinomycetes</taxon>
        <taxon>Pseudonocardiales</taxon>
        <taxon>Pseudonocardiaceae</taxon>
        <taxon>Pseudonocardia</taxon>
    </lineage>
</organism>
<comment type="caution">
    <text evidence="3">The sequence shown here is derived from an EMBL/GenBank/DDBJ whole genome shotgun (WGS) entry which is preliminary data.</text>
</comment>
<evidence type="ECO:0000313" key="4">
    <source>
        <dbReference type="Proteomes" id="UP001183202"/>
    </source>
</evidence>
<dbReference type="GO" id="GO:0003677">
    <property type="term" value="F:DNA binding"/>
    <property type="evidence" value="ECO:0007669"/>
    <property type="project" value="UniProtKB-KW"/>
</dbReference>
<accession>A0ABU2N9I2</accession>
<evidence type="ECO:0000259" key="1">
    <source>
        <dbReference type="Pfam" id="PF18367"/>
    </source>
</evidence>
<keyword evidence="4" id="KW-1185">Reference proteome</keyword>
<proteinExistence type="predicted"/>
<gene>
    <name evidence="3" type="ORF">RM445_13860</name>
</gene>
<protein>
    <submittedName>
        <fullName evidence="3">Rv2175c family DNA-binding protein</fullName>
    </submittedName>
</protein>
<feature type="domain" description="DNA-binding protein Rv2175c wHTH" evidence="2">
    <location>
        <begin position="12"/>
        <end position="62"/>
    </location>
</feature>
<evidence type="ECO:0000313" key="3">
    <source>
        <dbReference type="EMBL" id="MDT0350613.1"/>
    </source>
</evidence>
<evidence type="ECO:0000259" key="2">
    <source>
        <dbReference type="Pfam" id="PF21531"/>
    </source>
</evidence>